<dbReference type="EMBL" id="JOKQ01000001">
    <property type="protein sequence ID" value="KHN70353.1"/>
    <property type="molecule type" value="Genomic_DNA"/>
</dbReference>
<dbReference type="AlphaFoldDB" id="A0A0B2ULZ0"/>
<accession>A0A0B2ULZ0</accession>
<dbReference type="GeneID" id="26260847"/>
<organism evidence="1 2">
    <name type="scientific">Ordospora colligata OC4</name>
    <dbReference type="NCBI Taxonomy" id="1354746"/>
    <lineage>
        <taxon>Eukaryota</taxon>
        <taxon>Fungi</taxon>
        <taxon>Fungi incertae sedis</taxon>
        <taxon>Microsporidia</taxon>
        <taxon>Ordosporidae</taxon>
        <taxon>Ordospora</taxon>
    </lineage>
</organism>
<comment type="caution">
    <text evidence="1">The sequence shown here is derived from an EMBL/GenBank/DDBJ whole genome shotgun (WGS) entry which is preliminary data.</text>
</comment>
<dbReference type="VEuPathDB" id="MicrosporidiaDB:M896_010040"/>
<reference evidence="1 2" key="1">
    <citation type="journal article" date="2014" name="MBio">
        <title>The Ordospora colligata genome; evolution of extreme reduction in microsporidia and host-to-parasite horizontal gene transfer.</title>
        <authorList>
            <person name="Pombert J.-F."/>
            <person name="Haag K.L."/>
            <person name="Beidas S."/>
            <person name="Ebert D."/>
            <person name="Keeling P.J."/>
        </authorList>
    </citation>
    <scope>NUCLEOTIDE SEQUENCE [LARGE SCALE GENOMIC DNA]</scope>
    <source>
        <strain evidence="1 2">OC4</strain>
    </source>
</reference>
<evidence type="ECO:0000313" key="2">
    <source>
        <dbReference type="Proteomes" id="UP000031056"/>
    </source>
</evidence>
<name>A0A0B2ULZ0_9MICR</name>
<protein>
    <submittedName>
        <fullName evidence="1">Uncharacterized protein</fullName>
    </submittedName>
</protein>
<evidence type="ECO:0000313" key="1">
    <source>
        <dbReference type="EMBL" id="KHN70353.1"/>
    </source>
</evidence>
<proteinExistence type="predicted"/>
<dbReference type="Proteomes" id="UP000031056">
    <property type="component" value="Unassembled WGS sequence"/>
</dbReference>
<dbReference type="RefSeq" id="XP_014564395.1">
    <property type="nucleotide sequence ID" value="XM_014708909.1"/>
</dbReference>
<dbReference type="HOGENOM" id="CLU_1525643_0_0_1"/>
<sequence>MMNFLRGNNLNKAKLWVCIKRLLDNNNASINGSVDKENKNINQNNKKDDNEIIKKVKRIIEEIGKVILKFPKEVEEEVMIQLRDNPHIFMFDILLHDEEEASFLIEYVQTNIMTHIYDWLSLYLPEEVVDNARKDRELMIGFLMQQEEWLLEKLVNKVFETRMRLIFKPFRRLFLL</sequence>
<keyword evidence="2" id="KW-1185">Reference proteome</keyword>
<gene>
    <name evidence="1" type="ORF">M896_010040</name>
</gene>
<dbReference type="InParanoid" id="A0A0B2ULZ0"/>